<organism evidence="1">
    <name type="scientific">Rhododendron williamsianum</name>
    <dbReference type="NCBI Taxonomy" id="262921"/>
    <lineage>
        <taxon>Eukaryota</taxon>
        <taxon>Viridiplantae</taxon>
        <taxon>Streptophyta</taxon>
        <taxon>Embryophyta</taxon>
        <taxon>Tracheophyta</taxon>
        <taxon>Spermatophyta</taxon>
        <taxon>Magnoliopsida</taxon>
        <taxon>eudicotyledons</taxon>
        <taxon>Gunneridae</taxon>
        <taxon>Pentapetalae</taxon>
        <taxon>asterids</taxon>
        <taxon>Ericales</taxon>
        <taxon>Ericaceae</taxon>
        <taxon>Ericoideae</taxon>
        <taxon>Rhodoreae</taxon>
        <taxon>Rhododendron</taxon>
    </lineage>
</organism>
<gene>
    <name evidence="1" type="ORF">C3L33_22771</name>
</gene>
<sequence length="91" mass="10393">HDATYISNNTFTSKFEENMVIQEATSRLKSVEKFTWLQISPPNFDRNSSMELNIDCKNRGQHLRDQIQAAISGANSSLMRETDTKQQQPSS</sequence>
<dbReference type="OrthoDB" id="10331050at2759"/>
<reference evidence="1" key="1">
    <citation type="journal article" date="2019" name="Genome Biol. Evol.">
        <title>The Rhododendron genome and chromosomal organization provide insight into shared whole-genome duplications across the heath family (Ericaceae).</title>
        <authorList>
            <person name="Soza V.L."/>
            <person name="Lindsley D."/>
            <person name="Waalkes A."/>
            <person name="Ramage E."/>
            <person name="Patwardhan R.P."/>
            <person name="Burton J.N."/>
            <person name="Adey A."/>
            <person name="Kumar A."/>
            <person name="Qiu R."/>
            <person name="Shendure J."/>
            <person name="Hall B."/>
        </authorList>
    </citation>
    <scope>NUCLEOTIDE SEQUENCE</scope>
    <source>
        <strain evidence="1">RSF 1966-606</strain>
    </source>
</reference>
<proteinExistence type="predicted"/>
<evidence type="ECO:0000313" key="1">
    <source>
        <dbReference type="EMBL" id="KAE9445330.1"/>
    </source>
</evidence>
<accession>A0A6A4KGA8</accession>
<dbReference type="AlphaFoldDB" id="A0A6A4KGA8"/>
<feature type="non-terminal residue" evidence="1">
    <location>
        <position position="1"/>
    </location>
</feature>
<dbReference type="EMBL" id="QEFC01004243">
    <property type="protein sequence ID" value="KAE9445330.1"/>
    <property type="molecule type" value="Genomic_DNA"/>
</dbReference>
<comment type="caution">
    <text evidence="1">The sequence shown here is derived from an EMBL/GenBank/DDBJ whole genome shotgun (WGS) entry which is preliminary data.</text>
</comment>
<protein>
    <submittedName>
        <fullName evidence="1">Uncharacterized protein</fullName>
    </submittedName>
</protein>
<name>A0A6A4KGA8_9ERIC</name>